<keyword evidence="17" id="KW-1185">Reference proteome</keyword>
<reference evidence="17" key="1">
    <citation type="journal article" date="2020" name="Appl. Environ. Microbiol.">
        <title>Diazotrophic Anaeromyxobacter Isolates from Soils.</title>
        <authorList>
            <person name="Masuda Y."/>
            <person name="Yamanaka H."/>
            <person name="Xu Z.X."/>
            <person name="Shiratori Y."/>
            <person name="Aono T."/>
            <person name="Amachi S."/>
            <person name="Senoo K."/>
            <person name="Itoh H."/>
        </authorList>
    </citation>
    <scope>NUCLEOTIDE SEQUENCE [LARGE SCALE GENOMIC DNA]</scope>
    <source>
        <strain evidence="17">R267</strain>
    </source>
</reference>
<dbReference type="Gene3D" id="3.90.1170.20">
    <property type="entry name" value="Quinolinate phosphoribosyl transferase, N-terminal domain"/>
    <property type="match status" value="1"/>
</dbReference>
<dbReference type="UniPathway" id="UPA00253">
    <property type="reaction ID" value="UER00331"/>
</dbReference>
<evidence type="ECO:0000256" key="9">
    <source>
        <dbReference type="ARBA" id="ARBA00033102"/>
    </source>
</evidence>
<comment type="similarity">
    <text evidence="3 12">Belongs to the NadC/ModD family.</text>
</comment>
<feature type="binding site" evidence="13">
    <location>
        <position position="166"/>
    </location>
    <ligand>
        <name>substrate</name>
    </ligand>
</feature>
<keyword evidence="6" id="KW-0662">Pyridine nucleotide biosynthesis</keyword>
<comment type="catalytic activity">
    <reaction evidence="10">
        <text>nicotinate beta-D-ribonucleotide + CO2 + diphosphate = quinolinate + 5-phospho-alpha-D-ribose 1-diphosphate + 2 H(+)</text>
        <dbReference type="Rhea" id="RHEA:12733"/>
        <dbReference type="ChEBI" id="CHEBI:15378"/>
        <dbReference type="ChEBI" id="CHEBI:16526"/>
        <dbReference type="ChEBI" id="CHEBI:29959"/>
        <dbReference type="ChEBI" id="CHEBI:33019"/>
        <dbReference type="ChEBI" id="CHEBI:57502"/>
        <dbReference type="ChEBI" id="CHEBI:58017"/>
        <dbReference type="EC" id="2.4.2.19"/>
    </reaction>
</comment>
<feature type="binding site" evidence="13">
    <location>
        <position position="217"/>
    </location>
    <ligand>
        <name>substrate</name>
    </ligand>
</feature>
<dbReference type="FunFam" id="3.20.20.70:FF:000030">
    <property type="entry name" value="Nicotinate-nucleotide pyrophosphorylase, carboxylating"/>
    <property type="match status" value="1"/>
</dbReference>
<dbReference type="InterPro" id="IPR013785">
    <property type="entry name" value="Aldolase_TIM"/>
</dbReference>
<dbReference type="RefSeq" id="WP_176068682.1">
    <property type="nucleotide sequence ID" value="NZ_BJTG01000012.1"/>
</dbReference>
<feature type="binding site" evidence="13">
    <location>
        <position position="196"/>
    </location>
    <ligand>
        <name>substrate</name>
    </ligand>
</feature>
<evidence type="ECO:0000256" key="1">
    <source>
        <dbReference type="ARBA" id="ARBA00003237"/>
    </source>
</evidence>
<accession>A0A7I9VSC5</accession>
<dbReference type="InterPro" id="IPR022412">
    <property type="entry name" value="Quinolinate_PRibosylTrfase_N"/>
</dbReference>
<dbReference type="SUPFAM" id="SSF51690">
    <property type="entry name" value="Nicotinate/Quinolinate PRTase C-terminal domain-like"/>
    <property type="match status" value="1"/>
</dbReference>
<dbReference type="EMBL" id="BJTG01000012">
    <property type="protein sequence ID" value="GEJ59315.1"/>
    <property type="molecule type" value="Genomic_DNA"/>
</dbReference>
<dbReference type="FunFam" id="3.90.1170.20:FF:000001">
    <property type="entry name" value="Nicotinate-nucleotide diphosphorylase (Carboxylating)"/>
    <property type="match status" value="1"/>
</dbReference>
<dbReference type="AlphaFoldDB" id="A0A7I9VSC5"/>
<evidence type="ECO:0000313" key="17">
    <source>
        <dbReference type="Proteomes" id="UP000503640"/>
    </source>
</evidence>
<feature type="binding site" evidence="13">
    <location>
        <begin position="261"/>
        <end position="263"/>
    </location>
    <ligand>
        <name>substrate</name>
    </ligand>
</feature>
<feature type="binding site" evidence="13">
    <location>
        <position position="156"/>
    </location>
    <ligand>
        <name>substrate</name>
    </ligand>
</feature>
<comment type="pathway">
    <text evidence="2">Cofactor biosynthesis; NAD(+) biosynthesis; nicotinate D-ribonucleotide from quinolinate: step 1/1.</text>
</comment>
<feature type="binding site" evidence="13">
    <location>
        <begin position="132"/>
        <end position="134"/>
    </location>
    <ligand>
        <name>substrate</name>
    </ligand>
</feature>
<comment type="caution">
    <text evidence="16">The sequence shown here is derived from an EMBL/GenBank/DDBJ whole genome shotgun (WGS) entry which is preliminary data.</text>
</comment>
<evidence type="ECO:0000256" key="3">
    <source>
        <dbReference type="ARBA" id="ARBA00009400"/>
    </source>
</evidence>
<dbReference type="Pfam" id="PF02749">
    <property type="entry name" value="QRPTase_N"/>
    <property type="match status" value="1"/>
</dbReference>
<dbReference type="Proteomes" id="UP000503640">
    <property type="component" value="Unassembled WGS sequence"/>
</dbReference>
<evidence type="ECO:0000259" key="15">
    <source>
        <dbReference type="Pfam" id="PF02749"/>
    </source>
</evidence>
<dbReference type="SUPFAM" id="SSF54675">
    <property type="entry name" value="Nicotinate/Quinolinate PRTase N-terminal domain-like"/>
    <property type="match status" value="1"/>
</dbReference>
<proteinExistence type="inferred from homology"/>
<evidence type="ECO:0000256" key="6">
    <source>
        <dbReference type="ARBA" id="ARBA00022642"/>
    </source>
</evidence>
<evidence type="ECO:0000313" key="16">
    <source>
        <dbReference type="EMBL" id="GEJ59315.1"/>
    </source>
</evidence>
<dbReference type="InterPro" id="IPR037128">
    <property type="entry name" value="Quinolinate_PRibosylTase_N_sf"/>
</dbReference>
<dbReference type="CDD" id="cd01572">
    <property type="entry name" value="QPRTase"/>
    <property type="match status" value="1"/>
</dbReference>
<comment type="function">
    <text evidence="1">Involved in the catabolism of quinolinic acid (QA).</text>
</comment>
<name>A0A7I9VSC5_9BACT</name>
<evidence type="ECO:0000256" key="4">
    <source>
        <dbReference type="ARBA" id="ARBA00011218"/>
    </source>
</evidence>
<evidence type="ECO:0000259" key="14">
    <source>
        <dbReference type="Pfam" id="PF01729"/>
    </source>
</evidence>
<evidence type="ECO:0000256" key="8">
    <source>
        <dbReference type="ARBA" id="ARBA00022679"/>
    </source>
</evidence>
<dbReference type="InterPro" id="IPR027277">
    <property type="entry name" value="NadC/ModD"/>
</dbReference>
<dbReference type="Gene3D" id="3.20.20.70">
    <property type="entry name" value="Aldolase class I"/>
    <property type="match status" value="1"/>
</dbReference>
<evidence type="ECO:0000256" key="12">
    <source>
        <dbReference type="PIRNR" id="PIRNR006250"/>
    </source>
</evidence>
<dbReference type="Pfam" id="PF01729">
    <property type="entry name" value="QRPTase_C"/>
    <property type="match status" value="1"/>
</dbReference>
<dbReference type="InterPro" id="IPR002638">
    <property type="entry name" value="Quinolinate_PRibosylTrfase_C"/>
</dbReference>
<dbReference type="InterPro" id="IPR036068">
    <property type="entry name" value="Nicotinate_pribotase-like_C"/>
</dbReference>
<gene>
    <name evidence="16" type="ORF">AMYX_40560</name>
</gene>
<keyword evidence="8 12" id="KW-0808">Transferase</keyword>
<keyword evidence="7 12" id="KW-0328">Glycosyltransferase</keyword>
<evidence type="ECO:0000256" key="2">
    <source>
        <dbReference type="ARBA" id="ARBA00004893"/>
    </source>
</evidence>
<evidence type="ECO:0000256" key="7">
    <source>
        <dbReference type="ARBA" id="ARBA00022676"/>
    </source>
</evidence>
<evidence type="ECO:0000256" key="13">
    <source>
        <dbReference type="PIRSR" id="PIRSR006250-1"/>
    </source>
</evidence>
<dbReference type="PANTHER" id="PTHR32179:SF3">
    <property type="entry name" value="NICOTINATE-NUCLEOTIDE PYROPHOSPHORYLASE [CARBOXYLATING]"/>
    <property type="match status" value="1"/>
</dbReference>
<feature type="binding site" evidence="13">
    <location>
        <begin position="240"/>
        <end position="242"/>
    </location>
    <ligand>
        <name>substrate</name>
    </ligand>
</feature>
<evidence type="ECO:0000256" key="5">
    <source>
        <dbReference type="ARBA" id="ARBA00011944"/>
    </source>
</evidence>
<feature type="binding site" evidence="13">
    <location>
        <position position="97"/>
    </location>
    <ligand>
        <name>substrate</name>
    </ligand>
</feature>
<dbReference type="GO" id="GO:0004514">
    <property type="term" value="F:nicotinate-nucleotide diphosphorylase (carboxylating) activity"/>
    <property type="evidence" value="ECO:0007669"/>
    <property type="project" value="UniProtKB-EC"/>
</dbReference>
<evidence type="ECO:0000256" key="10">
    <source>
        <dbReference type="ARBA" id="ARBA00047445"/>
    </source>
</evidence>
<comment type="subunit">
    <text evidence="4">Hexamer formed by 3 homodimers.</text>
</comment>
<sequence length="280" mass="29200">MALLPAHVERLVELALEEDLFLGDATSDATLDAQATGEGRFLAKDDLVLAGTAVAERVFERLGASCRFDRPDGARAAKGEWLGSARGPLRALLAAERTALNFLQRLSGVATLTRTCADALARGGGKTRLLDTRKTTPGWRALEKAAVRAGGGVNHRFALGDGVLIKDNHVAACGGVGEAVRRARASASALLRVEAEVTDLAGLEEAIAAGADIVLLDNMDDAALAEAVRLARGRVLLEASGNMTLERLPRVAATGVDFVSMGALTHSARAVDVSFEIAPS</sequence>
<dbReference type="InterPro" id="IPR004393">
    <property type="entry name" value="NadC"/>
</dbReference>
<dbReference type="PANTHER" id="PTHR32179">
    <property type="entry name" value="NICOTINATE-NUCLEOTIDE PYROPHOSPHORYLASE [CARBOXYLATING]"/>
    <property type="match status" value="1"/>
</dbReference>
<dbReference type="GO" id="GO:0005737">
    <property type="term" value="C:cytoplasm"/>
    <property type="evidence" value="ECO:0007669"/>
    <property type="project" value="TreeGrafter"/>
</dbReference>
<dbReference type="PIRSF" id="PIRSF006250">
    <property type="entry name" value="NadC_ModD"/>
    <property type="match status" value="1"/>
</dbReference>
<feature type="domain" description="Quinolinate phosphoribosyl transferase N-terminal" evidence="15">
    <location>
        <begin position="24"/>
        <end position="107"/>
    </location>
</feature>
<dbReference type="NCBIfam" id="TIGR00078">
    <property type="entry name" value="nadC"/>
    <property type="match status" value="1"/>
</dbReference>
<feature type="domain" description="Quinolinate phosphoribosyl transferase C-terminal" evidence="14">
    <location>
        <begin position="109"/>
        <end position="275"/>
    </location>
</feature>
<dbReference type="EC" id="2.4.2.19" evidence="5"/>
<evidence type="ECO:0000256" key="11">
    <source>
        <dbReference type="ARBA" id="ARBA00069173"/>
    </source>
</evidence>
<dbReference type="GO" id="GO:0009435">
    <property type="term" value="P:NAD+ biosynthetic process"/>
    <property type="evidence" value="ECO:0007669"/>
    <property type="project" value="UniProtKB-UniPathway"/>
</dbReference>
<protein>
    <recommendedName>
        <fullName evidence="11">Probable nicotinate-nucleotide pyrophosphorylase [carboxylating]</fullName>
        <ecNumber evidence="5">2.4.2.19</ecNumber>
    </recommendedName>
    <alternativeName>
        <fullName evidence="9">Quinolinate phosphoribosyltransferase [decarboxylating]</fullName>
    </alternativeName>
</protein>
<organism evidence="16 17">
    <name type="scientific">Anaeromyxobacter diazotrophicus</name>
    <dbReference type="NCBI Taxonomy" id="2590199"/>
    <lineage>
        <taxon>Bacteria</taxon>
        <taxon>Pseudomonadati</taxon>
        <taxon>Myxococcota</taxon>
        <taxon>Myxococcia</taxon>
        <taxon>Myxococcales</taxon>
        <taxon>Cystobacterineae</taxon>
        <taxon>Anaeromyxobacteraceae</taxon>
        <taxon>Anaeromyxobacter</taxon>
    </lineage>
</organism>
<dbReference type="GO" id="GO:0034213">
    <property type="term" value="P:quinolinate catabolic process"/>
    <property type="evidence" value="ECO:0007669"/>
    <property type="project" value="TreeGrafter"/>
</dbReference>